<dbReference type="CDD" id="cd00067">
    <property type="entry name" value="GAL4"/>
    <property type="match status" value="1"/>
</dbReference>
<keyword evidence="4" id="KW-1185">Reference proteome</keyword>
<name>A0A6A7AU62_9PLEO</name>
<gene>
    <name evidence="3" type="ORF">T440DRAFT_258828</name>
</gene>
<dbReference type="PROSITE" id="PS50048">
    <property type="entry name" value="ZN2_CY6_FUNGAL_2"/>
    <property type="match status" value="1"/>
</dbReference>
<evidence type="ECO:0000256" key="1">
    <source>
        <dbReference type="ARBA" id="ARBA00023242"/>
    </source>
</evidence>
<feature type="domain" description="Zn(2)-C6 fungal-type" evidence="2">
    <location>
        <begin position="13"/>
        <end position="43"/>
    </location>
</feature>
<dbReference type="Gene3D" id="4.10.240.10">
    <property type="entry name" value="Zn(2)-C6 fungal-type DNA-binding domain"/>
    <property type="match status" value="1"/>
</dbReference>
<dbReference type="EMBL" id="MU006343">
    <property type="protein sequence ID" value="KAF2845665.1"/>
    <property type="molecule type" value="Genomic_DNA"/>
</dbReference>
<proteinExistence type="predicted"/>
<dbReference type="PROSITE" id="PS00463">
    <property type="entry name" value="ZN2_CY6_FUNGAL_1"/>
    <property type="match status" value="1"/>
</dbReference>
<dbReference type="OrthoDB" id="5386330at2759"/>
<dbReference type="SUPFAM" id="SSF57701">
    <property type="entry name" value="Zn2/Cys6 DNA-binding domain"/>
    <property type="match status" value="1"/>
</dbReference>
<dbReference type="GO" id="GO:0001228">
    <property type="term" value="F:DNA-binding transcription activator activity, RNA polymerase II-specific"/>
    <property type="evidence" value="ECO:0007669"/>
    <property type="project" value="TreeGrafter"/>
</dbReference>
<keyword evidence="1" id="KW-0539">Nucleus</keyword>
<evidence type="ECO:0000313" key="3">
    <source>
        <dbReference type="EMBL" id="KAF2845665.1"/>
    </source>
</evidence>
<dbReference type="InterPro" id="IPR036864">
    <property type="entry name" value="Zn2-C6_fun-type_DNA-bd_sf"/>
</dbReference>
<evidence type="ECO:0000259" key="2">
    <source>
        <dbReference type="PROSITE" id="PS50048"/>
    </source>
</evidence>
<dbReference type="PANTHER" id="PTHR47784">
    <property type="entry name" value="STEROL UPTAKE CONTROL PROTEIN 2"/>
    <property type="match status" value="1"/>
</dbReference>
<dbReference type="GO" id="GO:0008270">
    <property type="term" value="F:zinc ion binding"/>
    <property type="evidence" value="ECO:0007669"/>
    <property type="project" value="InterPro"/>
</dbReference>
<accession>A0A6A7AU62</accession>
<sequence>MSARRPHPKSKSGCTDCKRRRVKCDERRPRCDNCRKRNVLCSYSVFDLTPKLPTTSPSRDVRLGSYIRVFSSRQREPPGSVFGHGLLSDDVRNGLVRQISDSELPRMAKILQYFAETTIPTLTSRAEAQAAWRSALPNLATRYNFVTHGMLATAALHLTCLDPDEEDLETYGTIAAIQLNIGMVHYRSEVQDVTTANAEALFAFSTMVTMFVLRTAGDECRATLDLMTSPASPRTHSSTSISDLTHTVCRIFRSLRGVLVILVPCWEQIQGGLLQSVVRRDWWPQPIPVTLMEIENDEKLRKLEKLWSHPGKSYEYSSDTLRYALKGLREAFALVSRLIDLAHCESASEPTSFDWTSIIHWPVALPLEFLTLLEQRQVEAWVLVAHYAILPGKITDIWWLKGWAVQFIAIAALVIGENNWEWIAWPAAAVGFDLDSLRNDTNTPVCKQIPTAQGT</sequence>
<dbReference type="Pfam" id="PF00172">
    <property type="entry name" value="Zn_clus"/>
    <property type="match status" value="1"/>
</dbReference>
<dbReference type="SMART" id="SM00066">
    <property type="entry name" value="GAL4"/>
    <property type="match status" value="1"/>
</dbReference>
<organism evidence="3 4">
    <name type="scientific">Plenodomus tracheiphilus IPT5</name>
    <dbReference type="NCBI Taxonomy" id="1408161"/>
    <lineage>
        <taxon>Eukaryota</taxon>
        <taxon>Fungi</taxon>
        <taxon>Dikarya</taxon>
        <taxon>Ascomycota</taxon>
        <taxon>Pezizomycotina</taxon>
        <taxon>Dothideomycetes</taxon>
        <taxon>Pleosporomycetidae</taxon>
        <taxon>Pleosporales</taxon>
        <taxon>Pleosporineae</taxon>
        <taxon>Leptosphaeriaceae</taxon>
        <taxon>Plenodomus</taxon>
    </lineage>
</organism>
<dbReference type="AlphaFoldDB" id="A0A6A7AU62"/>
<evidence type="ECO:0000313" key="4">
    <source>
        <dbReference type="Proteomes" id="UP000799423"/>
    </source>
</evidence>
<dbReference type="PANTHER" id="PTHR47784:SF5">
    <property type="entry name" value="STEROL UPTAKE CONTROL PROTEIN 2"/>
    <property type="match status" value="1"/>
</dbReference>
<protein>
    <recommendedName>
        <fullName evidence="2">Zn(2)-C6 fungal-type domain-containing protein</fullName>
    </recommendedName>
</protein>
<dbReference type="Proteomes" id="UP000799423">
    <property type="component" value="Unassembled WGS sequence"/>
</dbReference>
<reference evidence="3" key="1">
    <citation type="submission" date="2020-01" db="EMBL/GenBank/DDBJ databases">
        <authorList>
            <consortium name="DOE Joint Genome Institute"/>
            <person name="Haridas S."/>
            <person name="Albert R."/>
            <person name="Binder M."/>
            <person name="Bloem J."/>
            <person name="Labutti K."/>
            <person name="Salamov A."/>
            <person name="Andreopoulos B."/>
            <person name="Baker S.E."/>
            <person name="Barry K."/>
            <person name="Bills G."/>
            <person name="Bluhm B.H."/>
            <person name="Cannon C."/>
            <person name="Castanera R."/>
            <person name="Culley D.E."/>
            <person name="Daum C."/>
            <person name="Ezra D."/>
            <person name="Gonzalez J.B."/>
            <person name="Henrissat B."/>
            <person name="Kuo A."/>
            <person name="Liang C."/>
            <person name="Lipzen A."/>
            <person name="Lutzoni F."/>
            <person name="Magnuson J."/>
            <person name="Mondo S."/>
            <person name="Nolan M."/>
            <person name="Ohm R."/>
            <person name="Pangilinan J."/>
            <person name="Park H.-J."/>
            <person name="Ramirez L."/>
            <person name="Alfaro M."/>
            <person name="Sun H."/>
            <person name="Tritt A."/>
            <person name="Yoshinaga Y."/>
            <person name="Zwiers L.-H."/>
            <person name="Turgeon B.G."/>
            <person name="Goodwin S.B."/>
            <person name="Spatafora J.W."/>
            <person name="Crous P.W."/>
            <person name="Grigoriev I.V."/>
        </authorList>
    </citation>
    <scope>NUCLEOTIDE SEQUENCE</scope>
    <source>
        <strain evidence="3">IPT5</strain>
    </source>
</reference>
<dbReference type="InterPro" id="IPR053157">
    <property type="entry name" value="Sterol_Uptake_Regulator"/>
</dbReference>
<dbReference type="InterPro" id="IPR001138">
    <property type="entry name" value="Zn2Cys6_DnaBD"/>
</dbReference>